<gene>
    <name evidence="1" type="ORF">SAMN05421799_10626</name>
</gene>
<dbReference type="STRING" id="252246.SAMN05421799_10626"/>
<dbReference type="Proteomes" id="UP000186156">
    <property type="component" value="Unassembled WGS sequence"/>
</dbReference>
<dbReference type="AlphaFoldDB" id="A0A1N7MQ46"/>
<dbReference type="SUPFAM" id="SSF69279">
    <property type="entry name" value="Phage tail proteins"/>
    <property type="match status" value="1"/>
</dbReference>
<evidence type="ECO:0000313" key="2">
    <source>
        <dbReference type="Proteomes" id="UP000186156"/>
    </source>
</evidence>
<sequence>MGVDIQIEGVSYIGGMNQYGSWWVELDSVEIDQDIGVQQTTARFDVYIRGTYQNGVWYWPIARPKAGQEVVFLNANGEREFGGILQNPEEEELEPNLMVYHCNCSDYTQWFDRHLVNATYQEGITVQQLIADIVAQYVNTPGNTRTFTTNNVQQFPQIPLPILQFVYIPPSQVVSQLADMTGWGWYIDFYRDVNFYQTEFFTSPLTNNTLNADDLIENPALAPSQLAEWVDLQLSEDTSQIKNVVYITGIYVAQQQLYTESFTGDGNTTVFTLGYQPPNDVSNITVSVNGVQQQIALDLIDGTPGGPTEPNTVYVNFSQQTIRFGTAPANGAVIKVTYYPMTQTVVGVSDPQSQAYMASIDGTDGIYMYNRMDPSLSAELPTLAQERAQMTLNKYAMPIIQGQFCSYVGGWRVGQYFTFRSQRRMQGDYDGKTFYVTRIQRKIIQVEPGGDWVFETTVNFSSIPFEI</sequence>
<name>A0A1N7MQ46_9BACL</name>
<organism evidence="1 2">
    <name type="scientific">Alicyclobacillus vulcanalis</name>
    <dbReference type="NCBI Taxonomy" id="252246"/>
    <lineage>
        <taxon>Bacteria</taxon>
        <taxon>Bacillati</taxon>
        <taxon>Bacillota</taxon>
        <taxon>Bacilli</taxon>
        <taxon>Bacillales</taxon>
        <taxon>Alicyclobacillaceae</taxon>
        <taxon>Alicyclobacillus</taxon>
    </lineage>
</organism>
<proteinExistence type="predicted"/>
<dbReference type="RefSeq" id="WP_076346885.1">
    <property type="nucleotide sequence ID" value="NZ_FTOO01000006.1"/>
</dbReference>
<dbReference type="OrthoDB" id="2944087at2"/>
<keyword evidence="2" id="KW-1185">Reference proteome</keyword>
<reference evidence="2" key="1">
    <citation type="submission" date="2017-01" db="EMBL/GenBank/DDBJ databases">
        <authorList>
            <person name="Varghese N."/>
            <person name="Submissions S."/>
        </authorList>
    </citation>
    <scope>NUCLEOTIDE SEQUENCE [LARGE SCALE GENOMIC DNA]</scope>
    <source>
        <strain evidence="2">DSM 16176</strain>
    </source>
</reference>
<dbReference type="EMBL" id="FTOO01000006">
    <property type="protein sequence ID" value="SIS88275.1"/>
    <property type="molecule type" value="Genomic_DNA"/>
</dbReference>
<protein>
    <submittedName>
        <fullName evidence="1">Uncharacterized protein</fullName>
    </submittedName>
</protein>
<evidence type="ECO:0000313" key="1">
    <source>
        <dbReference type="EMBL" id="SIS88275.1"/>
    </source>
</evidence>
<accession>A0A1N7MQ46</accession>